<reference evidence="5" key="1">
    <citation type="submission" date="2021-02" db="EMBL/GenBank/DDBJ databases">
        <authorList>
            <person name="Nowell W R."/>
        </authorList>
    </citation>
    <scope>NUCLEOTIDE SEQUENCE</scope>
</reference>
<proteinExistence type="inferred from homology"/>
<comment type="caution">
    <text evidence="5">The sequence shown here is derived from an EMBL/GenBank/DDBJ whole genome shotgun (WGS) entry which is preliminary data.</text>
</comment>
<dbReference type="AlphaFoldDB" id="A0A8S2VAH8"/>
<dbReference type="EMBL" id="CAJOBJ010085947">
    <property type="protein sequence ID" value="CAF4520574.1"/>
    <property type="molecule type" value="Genomic_DNA"/>
</dbReference>
<evidence type="ECO:0000256" key="4">
    <source>
        <dbReference type="ARBA" id="ARBA00023453"/>
    </source>
</evidence>
<dbReference type="Proteomes" id="UP000681967">
    <property type="component" value="Unassembled WGS sequence"/>
</dbReference>
<dbReference type="GO" id="GO:0008171">
    <property type="term" value="F:O-methyltransferase activity"/>
    <property type="evidence" value="ECO:0007669"/>
    <property type="project" value="InterPro"/>
</dbReference>
<evidence type="ECO:0000256" key="1">
    <source>
        <dbReference type="ARBA" id="ARBA00022603"/>
    </source>
</evidence>
<keyword evidence="1" id="KW-0489">Methyltransferase</keyword>
<dbReference type="Pfam" id="PF01596">
    <property type="entry name" value="Methyltransf_3"/>
    <property type="match status" value="1"/>
</dbReference>
<comment type="similarity">
    <text evidence="4">Belongs to the class I-like SAM-binding methyltransferase superfamily. Cation-dependent O-methyltransferase family.</text>
</comment>
<dbReference type="EMBL" id="CAJOBH010053187">
    <property type="protein sequence ID" value="CAF4388931.1"/>
    <property type="molecule type" value="Genomic_DNA"/>
</dbReference>
<dbReference type="SUPFAM" id="SSF53335">
    <property type="entry name" value="S-adenosyl-L-methionine-dependent methyltransferases"/>
    <property type="match status" value="1"/>
</dbReference>
<dbReference type="Proteomes" id="UP000681720">
    <property type="component" value="Unassembled WGS sequence"/>
</dbReference>
<evidence type="ECO:0000256" key="3">
    <source>
        <dbReference type="ARBA" id="ARBA00022691"/>
    </source>
</evidence>
<keyword evidence="2" id="KW-0808">Transferase</keyword>
<accession>A0A8S2VAH8</accession>
<keyword evidence="3" id="KW-0949">S-adenosyl-L-methionine</keyword>
<dbReference type="Gene3D" id="3.40.50.150">
    <property type="entry name" value="Vaccinia Virus protein VP39"/>
    <property type="match status" value="1"/>
</dbReference>
<evidence type="ECO:0000313" key="5">
    <source>
        <dbReference type="EMBL" id="CAF4388931.1"/>
    </source>
</evidence>
<feature type="non-terminal residue" evidence="5">
    <location>
        <position position="49"/>
    </location>
</feature>
<dbReference type="PANTHER" id="PTHR10509">
    <property type="entry name" value="O-METHYLTRANSFERASE-RELATED"/>
    <property type="match status" value="1"/>
</dbReference>
<dbReference type="InterPro" id="IPR029063">
    <property type="entry name" value="SAM-dependent_MTases_sf"/>
</dbReference>
<feature type="non-terminal residue" evidence="5">
    <location>
        <position position="1"/>
    </location>
</feature>
<organism evidence="5 7">
    <name type="scientific">Rotaria magnacalcarata</name>
    <dbReference type="NCBI Taxonomy" id="392030"/>
    <lineage>
        <taxon>Eukaryota</taxon>
        <taxon>Metazoa</taxon>
        <taxon>Spiralia</taxon>
        <taxon>Gnathifera</taxon>
        <taxon>Rotifera</taxon>
        <taxon>Eurotatoria</taxon>
        <taxon>Bdelloidea</taxon>
        <taxon>Philodinida</taxon>
        <taxon>Philodinidae</taxon>
        <taxon>Rotaria</taxon>
    </lineage>
</organism>
<sequence>EIGTFTGYQSLAVALALPCDGKLITCDINDQYVRQDIWSKADVRNKMNL</sequence>
<dbReference type="GO" id="GO:0032259">
    <property type="term" value="P:methylation"/>
    <property type="evidence" value="ECO:0007669"/>
    <property type="project" value="UniProtKB-KW"/>
</dbReference>
<evidence type="ECO:0000313" key="6">
    <source>
        <dbReference type="EMBL" id="CAF4520574.1"/>
    </source>
</evidence>
<dbReference type="InterPro" id="IPR002935">
    <property type="entry name" value="SAM_O-MeTrfase"/>
</dbReference>
<gene>
    <name evidence="5" type="ORF">BYL167_LOCUS31064</name>
    <name evidence="6" type="ORF">GIL414_LOCUS35599</name>
</gene>
<evidence type="ECO:0000256" key="2">
    <source>
        <dbReference type="ARBA" id="ARBA00022679"/>
    </source>
</evidence>
<dbReference type="PANTHER" id="PTHR10509:SF14">
    <property type="entry name" value="CAFFEOYL-COA O-METHYLTRANSFERASE 3-RELATED"/>
    <property type="match status" value="1"/>
</dbReference>
<dbReference type="GO" id="GO:0008757">
    <property type="term" value="F:S-adenosylmethionine-dependent methyltransferase activity"/>
    <property type="evidence" value="ECO:0007669"/>
    <property type="project" value="TreeGrafter"/>
</dbReference>
<evidence type="ECO:0000313" key="7">
    <source>
        <dbReference type="Proteomes" id="UP000681967"/>
    </source>
</evidence>
<protein>
    <recommendedName>
        <fullName evidence="8">O-methyltransferase</fullName>
    </recommendedName>
</protein>
<dbReference type="PROSITE" id="PS51682">
    <property type="entry name" value="SAM_OMT_I"/>
    <property type="match status" value="1"/>
</dbReference>
<name>A0A8S2VAH8_9BILA</name>
<dbReference type="InterPro" id="IPR050362">
    <property type="entry name" value="Cation-dep_OMT"/>
</dbReference>
<evidence type="ECO:0008006" key="8">
    <source>
        <dbReference type="Google" id="ProtNLM"/>
    </source>
</evidence>